<evidence type="ECO:0000256" key="2">
    <source>
        <dbReference type="ARBA" id="ARBA00022598"/>
    </source>
</evidence>
<dbReference type="PANTHER" id="PTHR42918">
    <property type="entry name" value="LYSYL-TRNA SYNTHETASE"/>
    <property type="match status" value="1"/>
</dbReference>
<dbReference type="FunFam" id="3.30.930.10:FF:000017">
    <property type="entry name" value="Elongation factor P--(R)-beta-lysine ligase"/>
    <property type="match status" value="1"/>
</dbReference>
<dbReference type="InterPro" id="IPR018149">
    <property type="entry name" value="Lys-tRNA-synth_II_C"/>
</dbReference>
<dbReference type="PROSITE" id="PS50862">
    <property type="entry name" value="AA_TRNA_LIGASE_II"/>
    <property type="match status" value="1"/>
</dbReference>
<evidence type="ECO:0000313" key="8">
    <source>
        <dbReference type="Proteomes" id="UP000315400"/>
    </source>
</evidence>
<gene>
    <name evidence="7" type="primary">genX</name>
    <name evidence="7" type="ORF">FKY71_01595</name>
</gene>
<accession>A0A540VVG6</accession>
<dbReference type="Proteomes" id="UP000315400">
    <property type="component" value="Unassembled WGS sequence"/>
</dbReference>
<evidence type="ECO:0000256" key="4">
    <source>
        <dbReference type="ARBA" id="ARBA00022840"/>
    </source>
</evidence>
<dbReference type="InterPro" id="IPR004525">
    <property type="entry name" value="EpmA"/>
</dbReference>
<dbReference type="InterPro" id="IPR004364">
    <property type="entry name" value="Aa-tRNA-synt_II"/>
</dbReference>
<comment type="subunit">
    <text evidence="1">Homodimer.</text>
</comment>
<dbReference type="GO" id="GO:0005829">
    <property type="term" value="C:cytosol"/>
    <property type="evidence" value="ECO:0007669"/>
    <property type="project" value="TreeGrafter"/>
</dbReference>
<dbReference type="NCBIfam" id="TIGR00462">
    <property type="entry name" value="genX"/>
    <property type="match status" value="1"/>
</dbReference>
<dbReference type="NCBIfam" id="NF006828">
    <property type="entry name" value="PRK09350.1"/>
    <property type="match status" value="1"/>
</dbReference>
<protein>
    <submittedName>
        <fullName evidence="7">EF-P lysine aminoacylase GenX</fullName>
    </submittedName>
</protein>
<evidence type="ECO:0000259" key="6">
    <source>
        <dbReference type="PROSITE" id="PS50862"/>
    </source>
</evidence>
<dbReference type="InterPro" id="IPR045864">
    <property type="entry name" value="aa-tRNA-synth_II/BPL/LPL"/>
</dbReference>
<dbReference type="SUPFAM" id="SSF55681">
    <property type="entry name" value="Class II aaRS and biotin synthetases"/>
    <property type="match status" value="1"/>
</dbReference>
<dbReference type="GO" id="GO:0006430">
    <property type="term" value="P:lysyl-tRNA aminoacylation"/>
    <property type="evidence" value="ECO:0007669"/>
    <property type="project" value="InterPro"/>
</dbReference>
<dbReference type="InterPro" id="IPR006195">
    <property type="entry name" value="aa-tRNA-synth_II"/>
</dbReference>
<evidence type="ECO:0000313" key="7">
    <source>
        <dbReference type="EMBL" id="TQF00751.1"/>
    </source>
</evidence>
<dbReference type="Gene3D" id="3.30.930.10">
    <property type="entry name" value="Bira Bifunctional Protein, Domain 2"/>
    <property type="match status" value="1"/>
</dbReference>
<dbReference type="AlphaFoldDB" id="A0A540VVG6"/>
<sequence length="312" mass="34155">MNDDWRPAAPIAVLHRRADTLADIRQFFTDRGVREVETPLLSASGVTDRHIDSLREQATGRWLQTSPEYAMKRLLAAGFGDCYQITRAFRGGEQGRWHNPEFSILEWYRTGFDGPALRGEIADLVDGVLGPAPVETRSYAEAFMDQGLPDPLSARDDEVLAAAAHRLPEPLPPDLDREGSLDLLLSACVVPNLPSRCFLTDYPASQAVLARLNPSDPRVAERFELFCSGVEIANGFVELTDATALRARFADDQAAREAQGRPVPAMDERLLAAMEAGLPACAGVAIGLDRLIMLREGAASLEAVMAFPWNRA</sequence>
<dbReference type="Pfam" id="PF00152">
    <property type="entry name" value="tRNA-synt_2"/>
    <property type="match status" value="1"/>
</dbReference>
<keyword evidence="3" id="KW-0547">Nucleotide-binding</keyword>
<reference evidence="7 8" key="1">
    <citation type="submission" date="2019-06" db="EMBL/GenBank/DDBJ databases">
        <title>Metagenome assembled Genome of Spiribacter salinus SL48-SHIP from the microbial mat of Salt Lake 48 (Novosibirsk region, Russia).</title>
        <authorList>
            <person name="Shipova A."/>
            <person name="Rozanov A.S."/>
            <person name="Bryanskaya A.V."/>
            <person name="Peltek S.E."/>
        </authorList>
    </citation>
    <scope>NUCLEOTIDE SEQUENCE [LARGE SCALE GENOMIC DNA]</scope>
    <source>
        <strain evidence="7">SL48-SHIP-2</strain>
    </source>
</reference>
<dbReference type="GO" id="GO:0000049">
    <property type="term" value="F:tRNA binding"/>
    <property type="evidence" value="ECO:0007669"/>
    <property type="project" value="TreeGrafter"/>
</dbReference>
<dbReference type="STRING" id="1260251.SPISAL_06515"/>
<name>A0A540VVG6_9GAMM</name>
<keyword evidence="4" id="KW-0067">ATP-binding</keyword>
<comment type="catalytic activity">
    <reaction evidence="5">
        <text>D-beta-lysine + L-lysyl-[protein] + ATP = N(6)-((3R)-3,6-diaminohexanoyl)-L-lysyl-[protein] + AMP + diphosphate + H(+)</text>
        <dbReference type="Rhea" id="RHEA:83435"/>
        <dbReference type="Rhea" id="RHEA-COMP:9752"/>
        <dbReference type="Rhea" id="RHEA-COMP:20131"/>
        <dbReference type="ChEBI" id="CHEBI:15378"/>
        <dbReference type="ChEBI" id="CHEBI:29969"/>
        <dbReference type="ChEBI" id="CHEBI:30616"/>
        <dbReference type="ChEBI" id="CHEBI:33019"/>
        <dbReference type="ChEBI" id="CHEBI:84138"/>
        <dbReference type="ChEBI" id="CHEBI:156053"/>
        <dbReference type="ChEBI" id="CHEBI:456215"/>
    </reaction>
    <physiologicalReaction direction="left-to-right" evidence="5">
        <dbReference type="Rhea" id="RHEA:83436"/>
    </physiologicalReaction>
</comment>
<evidence type="ECO:0000256" key="1">
    <source>
        <dbReference type="ARBA" id="ARBA00011738"/>
    </source>
</evidence>
<keyword evidence="2" id="KW-0436">Ligase</keyword>
<comment type="caution">
    <text evidence="7">The sequence shown here is derived from an EMBL/GenBank/DDBJ whole genome shotgun (WGS) entry which is preliminary data.</text>
</comment>
<evidence type="ECO:0000256" key="3">
    <source>
        <dbReference type="ARBA" id="ARBA00022741"/>
    </source>
</evidence>
<dbReference type="GO" id="GO:0005524">
    <property type="term" value="F:ATP binding"/>
    <property type="evidence" value="ECO:0007669"/>
    <property type="project" value="UniProtKB-KW"/>
</dbReference>
<dbReference type="EMBL" id="VIFK01000005">
    <property type="protein sequence ID" value="TQF00751.1"/>
    <property type="molecule type" value="Genomic_DNA"/>
</dbReference>
<proteinExistence type="predicted"/>
<dbReference type="PRINTS" id="PR00982">
    <property type="entry name" value="TRNASYNTHLYS"/>
</dbReference>
<feature type="domain" description="Aminoacyl-transfer RNA synthetases class-II family profile" evidence="6">
    <location>
        <begin position="24"/>
        <end position="308"/>
    </location>
</feature>
<evidence type="ECO:0000256" key="5">
    <source>
        <dbReference type="ARBA" id="ARBA00052794"/>
    </source>
</evidence>
<dbReference type="PANTHER" id="PTHR42918:SF6">
    <property type="entry name" value="ELONGATION FACTOR P--(R)-BETA-LYSINE LIGASE"/>
    <property type="match status" value="1"/>
</dbReference>
<organism evidence="7 8">
    <name type="scientific">Spiribacter salinus</name>
    <dbReference type="NCBI Taxonomy" id="1335746"/>
    <lineage>
        <taxon>Bacteria</taxon>
        <taxon>Pseudomonadati</taxon>
        <taxon>Pseudomonadota</taxon>
        <taxon>Gammaproteobacteria</taxon>
        <taxon>Chromatiales</taxon>
        <taxon>Ectothiorhodospiraceae</taxon>
        <taxon>Spiribacter</taxon>
    </lineage>
</organism>
<dbReference type="GO" id="GO:0004824">
    <property type="term" value="F:lysine-tRNA ligase activity"/>
    <property type="evidence" value="ECO:0007669"/>
    <property type="project" value="InterPro"/>
</dbReference>